<dbReference type="Proteomes" id="UP000460881">
    <property type="component" value="Unassembled WGS sequence"/>
</dbReference>
<name>A0A269T6R1_BIFLN</name>
<evidence type="ECO:0000313" key="5">
    <source>
        <dbReference type="EMBL" id="KAB7358964.1"/>
    </source>
</evidence>
<evidence type="ECO:0000313" key="1">
    <source>
        <dbReference type="EMBL" id="KAB6912865.1"/>
    </source>
</evidence>
<gene>
    <name evidence="7" type="ORF">CE169_11135</name>
    <name evidence="8" type="ORF">DWV59_06985</name>
    <name evidence="6" type="ORF">GBB40_06900</name>
    <name evidence="5" type="ORF">GBB63_05480</name>
    <name evidence="4" type="ORF">GBB73_06545</name>
    <name evidence="3" type="ORF">GBC45_07595</name>
    <name evidence="1" type="ORF">GBJ98_06350</name>
    <name evidence="2" type="ORF">GBK06_06205</name>
</gene>
<proteinExistence type="predicted"/>
<reference evidence="8 10" key="2">
    <citation type="submission" date="2018-08" db="EMBL/GenBank/DDBJ databases">
        <title>A genome reference for cultivated species of the human gut microbiota.</title>
        <authorList>
            <person name="Zou Y."/>
            <person name="Xue W."/>
            <person name="Luo G."/>
        </authorList>
    </citation>
    <scope>NUCLEOTIDE SEQUENCE [LARGE SCALE GENOMIC DNA]</scope>
    <source>
        <strain evidence="8 10">AF11-12</strain>
    </source>
</reference>
<dbReference type="EMBL" id="WDRM01000014">
    <property type="protein sequence ID" value="KAB7337145.1"/>
    <property type="molecule type" value="Genomic_DNA"/>
</dbReference>
<reference evidence="7 9" key="1">
    <citation type="journal article" date="2017" name="Anaerobe">
        <title>Quantification, isolation and characterization of Bifidobacterium from the vaginal microbiomes of reproductive aged women.</title>
        <authorList>
            <person name="Freitas A.C."/>
            <person name="Hill J.E."/>
        </authorList>
    </citation>
    <scope>NUCLEOTIDE SEQUENCE [LARGE SCALE GENOMIC DNA]</scope>
    <source>
        <strain evidence="7 9">N6D05</strain>
    </source>
</reference>
<dbReference type="EMBL" id="WDUB01000011">
    <property type="protein sequence ID" value="KAB7203052.1"/>
    <property type="molecule type" value="Genomic_DNA"/>
</dbReference>
<protein>
    <submittedName>
        <fullName evidence="5">Uncharacterized protein</fullName>
    </submittedName>
</protein>
<dbReference type="Proteomes" id="UP000481350">
    <property type="component" value="Unassembled WGS sequence"/>
</dbReference>
<dbReference type="AlphaFoldDB" id="A0A269T6R1"/>
<evidence type="ECO:0000313" key="10">
    <source>
        <dbReference type="Proteomes" id="UP000265775"/>
    </source>
</evidence>
<evidence type="ECO:0000313" key="8">
    <source>
        <dbReference type="EMBL" id="RGW64346.1"/>
    </source>
</evidence>
<evidence type="ECO:0000313" key="16">
    <source>
        <dbReference type="Proteomes" id="UP000491334"/>
    </source>
</evidence>
<evidence type="ECO:0000313" key="12">
    <source>
        <dbReference type="Proteomes" id="UP000460881"/>
    </source>
</evidence>
<dbReference type="Proteomes" id="UP000491334">
    <property type="component" value="Unassembled WGS sequence"/>
</dbReference>
<evidence type="ECO:0000313" key="13">
    <source>
        <dbReference type="Proteomes" id="UP000468842"/>
    </source>
</evidence>
<dbReference type="Proteomes" id="UP000476628">
    <property type="component" value="Unassembled WGS sequence"/>
</dbReference>
<organism evidence="5 12">
    <name type="scientific">Bifidobacterium longum</name>
    <dbReference type="NCBI Taxonomy" id="216816"/>
    <lineage>
        <taxon>Bacteria</taxon>
        <taxon>Bacillati</taxon>
        <taxon>Actinomycetota</taxon>
        <taxon>Actinomycetes</taxon>
        <taxon>Bifidobacteriales</taxon>
        <taxon>Bifidobacteriaceae</taxon>
        <taxon>Bifidobacterium</taxon>
    </lineage>
</organism>
<evidence type="ECO:0000313" key="11">
    <source>
        <dbReference type="Proteomes" id="UP000430971"/>
    </source>
</evidence>
<dbReference type="Proteomes" id="UP000265775">
    <property type="component" value="Unassembled WGS sequence"/>
</dbReference>
<dbReference type="EMBL" id="WDZP01000012">
    <property type="protein sequence ID" value="KAB6918262.1"/>
    <property type="molecule type" value="Genomic_DNA"/>
</dbReference>
<dbReference type="Proteomes" id="UP000468842">
    <property type="component" value="Unassembled WGS sequence"/>
</dbReference>
<evidence type="ECO:0000313" key="6">
    <source>
        <dbReference type="EMBL" id="KAB7394821.1"/>
    </source>
</evidence>
<dbReference type="EMBL" id="WDZO01000012">
    <property type="protein sequence ID" value="KAB6912865.1"/>
    <property type="molecule type" value="Genomic_DNA"/>
</dbReference>
<dbReference type="EMBL" id="WDQK01000014">
    <property type="protein sequence ID" value="KAB7394821.1"/>
    <property type="molecule type" value="Genomic_DNA"/>
</dbReference>
<evidence type="ECO:0000313" key="4">
    <source>
        <dbReference type="EMBL" id="KAB7337145.1"/>
    </source>
</evidence>
<sequence>MVAVLRFGCLPSCSVLTHYLSVHAVGNRPVVGLLPQLILLCCASESPLQTQAFLLCKSTRTTQKARPRWSGSAKFGS</sequence>
<evidence type="ECO:0000313" key="14">
    <source>
        <dbReference type="Proteomes" id="UP000476628"/>
    </source>
</evidence>
<evidence type="ECO:0000313" key="7">
    <source>
        <dbReference type="EMBL" id="RDX03542.1"/>
    </source>
</evidence>
<evidence type="ECO:0000313" key="3">
    <source>
        <dbReference type="EMBL" id="KAB7203052.1"/>
    </source>
</evidence>
<accession>A0A269T6R1</accession>
<evidence type="ECO:0000313" key="15">
    <source>
        <dbReference type="Proteomes" id="UP000481350"/>
    </source>
</evidence>
<dbReference type="EMBL" id="WDRC01000012">
    <property type="protein sequence ID" value="KAB7358964.1"/>
    <property type="molecule type" value="Genomic_DNA"/>
</dbReference>
<dbReference type="Proteomes" id="UP000257074">
    <property type="component" value="Unassembled WGS sequence"/>
</dbReference>
<dbReference type="EMBL" id="NJNR01000091">
    <property type="protein sequence ID" value="RDX03542.1"/>
    <property type="molecule type" value="Genomic_DNA"/>
</dbReference>
<reference evidence="11 12" key="3">
    <citation type="journal article" date="2019" name="Nat. Med.">
        <title>A library of human gut bacterial isolates paired with longitudinal multiomics data enables mechanistic microbiome research.</title>
        <authorList>
            <person name="Poyet M."/>
            <person name="Groussin M."/>
            <person name="Gibbons S.M."/>
            <person name="Avila-Pacheco J."/>
            <person name="Jiang X."/>
            <person name="Kearney S.M."/>
            <person name="Perrotta A.R."/>
            <person name="Berdy B."/>
            <person name="Zhao S."/>
            <person name="Lieberman T.D."/>
            <person name="Swanson P.K."/>
            <person name="Smith M."/>
            <person name="Roesemann S."/>
            <person name="Alexander J.E."/>
            <person name="Rich S.A."/>
            <person name="Livny J."/>
            <person name="Vlamakis H."/>
            <person name="Clish C."/>
            <person name="Bullock K."/>
            <person name="Deik A."/>
            <person name="Scott J."/>
            <person name="Pierce K.A."/>
            <person name="Xavier R.J."/>
            <person name="Alm E.J."/>
        </authorList>
    </citation>
    <scope>NUCLEOTIDE SEQUENCE [LARGE SCALE GENOMIC DNA]</scope>
    <source>
        <strain evidence="3 14">BIOML-A136</strain>
        <strain evidence="1 15">BIOML-A283</strain>
        <strain evidence="2 16">BIOML-A284</strain>
        <strain evidence="6 13">BIOML-A37</strain>
        <strain evidence="5 12">BIOML-A55</strain>
        <strain evidence="4 11">BIOML-A65</strain>
    </source>
</reference>
<dbReference type="Proteomes" id="UP000430971">
    <property type="component" value="Unassembled WGS sequence"/>
</dbReference>
<evidence type="ECO:0000313" key="9">
    <source>
        <dbReference type="Proteomes" id="UP000257074"/>
    </source>
</evidence>
<dbReference type="EMBL" id="QSAR01000006">
    <property type="protein sequence ID" value="RGW64346.1"/>
    <property type="molecule type" value="Genomic_DNA"/>
</dbReference>
<comment type="caution">
    <text evidence="5">The sequence shown here is derived from an EMBL/GenBank/DDBJ whole genome shotgun (WGS) entry which is preliminary data.</text>
</comment>
<evidence type="ECO:0000313" key="2">
    <source>
        <dbReference type="EMBL" id="KAB6918262.1"/>
    </source>
</evidence>